<dbReference type="PANTHER" id="PTHR11271">
    <property type="entry name" value="GUANINE DEAMINASE"/>
    <property type="match status" value="1"/>
</dbReference>
<dbReference type="AlphaFoldDB" id="A0A3D8R2G5"/>
<evidence type="ECO:0000256" key="4">
    <source>
        <dbReference type="ARBA" id="ARBA00022833"/>
    </source>
</evidence>
<keyword evidence="3" id="KW-0378">Hydrolase</keyword>
<accession>A0A3D8R2G5</accession>
<dbReference type="InterPro" id="IPR032466">
    <property type="entry name" value="Metal_Hydrolase"/>
</dbReference>
<dbReference type="PANTHER" id="PTHR11271:SF6">
    <property type="entry name" value="GUANINE DEAMINASE"/>
    <property type="match status" value="1"/>
</dbReference>
<keyword evidence="4" id="KW-0862">Zinc</keyword>
<reference evidence="6 7" key="1">
    <citation type="journal article" date="2018" name="IMA Fungus">
        <title>IMA Genome-F 9: Draft genome sequence of Annulohypoxylon stygium, Aspergillus mulundensis, Berkeleyomyces basicola (syn. Thielaviopsis basicola), Ceratocystis smalleyi, two Cercospora beticola strains, Coleophoma cylindrospora, Fusarium fracticaudum, Phialophora cf. hyalina, and Morchella septimelata.</title>
        <authorList>
            <person name="Wingfield B.D."/>
            <person name="Bills G.F."/>
            <person name="Dong Y."/>
            <person name="Huang W."/>
            <person name="Nel W.J."/>
            <person name="Swalarsk-Parry B.S."/>
            <person name="Vaghefi N."/>
            <person name="Wilken P.M."/>
            <person name="An Z."/>
            <person name="de Beer Z.W."/>
            <person name="De Vos L."/>
            <person name="Chen L."/>
            <person name="Duong T.A."/>
            <person name="Gao Y."/>
            <person name="Hammerbacher A."/>
            <person name="Kikkert J.R."/>
            <person name="Li Y."/>
            <person name="Li H."/>
            <person name="Li K."/>
            <person name="Li Q."/>
            <person name="Liu X."/>
            <person name="Ma X."/>
            <person name="Naidoo K."/>
            <person name="Pethybridge S.J."/>
            <person name="Sun J."/>
            <person name="Steenkamp E.T."/>
            <person name="van der Nest M.A."/>
            <person name="van Wyk S."/>
            <person name="Wingfield M.J."/>
            <person name="Xiong C."/>
            <person name="Yue Q."/>
            <person name="Zhang X."/>
        </authorList>
    </citation>
    <scope>NUCLEOTIDE SEQUENCE [LARGE SCALE GENOMIC DNA]</scope>
    <source>
        <strain evidence="6 7">BP6252</strain>
    </source>
</reference>
<name>A0A3D8R2G5_9HELO</name>
<proteinExistence type="predicted"/>
<dbReference type="Proteomes" id="UP000256645">
    <property type="component" value="Unassembled WGS sequence"/>
</dbReference>
<evidence type="ECO:0000256" key="2">
    <source>
        <dbReference type="ARBA" id="ARBA00022723"/>
    </source>
</evidence>
<dbReference type="GO" id="GO:0008270">
    <property type="term" value="F:zinc ion binding"/>
    <property type="evidence" value="ECO:0007669"/>
    <property type="project" value="TreeGrafter"/>
</dbReference>
<dbReference type="InterPro" id="IPR051607">
    <property type="entry name" value="Metallo-dep_hydrolases"/>
</dbReference>
<dbReference type="Pfam" id="PF01979">
    <property type="entry name" value="Amidohydro_1"/>
    <property type="match status" value="1"/>
</dbReference>
<gene>
    <name evidence="6" type="ORF">BP6252_09534</name>
</gene>
<dbReference type="OrthoDB" id="194468at2759"/>
<keyword evidence="2" id="KW-0479">Metal-binding</keyword>
<evidence type="ECO:0000259" key="5">
    <source>
        <dbReference type="Pfam" id="PF01979"/>
    </source>
</evidence>
<feature type="domain" description="Amidohydrolase-related" evidence="5">
    <location>
        <begin position="70"/>
        <end position="444"/>
    </location>
</feature>
<dbReference type="GO" id="GO:0005829">
    <property type="term" value="C:cytosol"/>
    <property type="evidence" value="ECO:0007669"/>
    <property type="project" value="TreeGrafter"/>
</dbReference>
<comment type="caution">
    <text evidence="6">The sequence shown here is derived from an EMBL/GenBank/DDBJ whole genome shotgun (WGS) entry which is preliminary data.</text>
</comment>
<dbReference type="Gene3D" id="2.30.40.10">
    <property type="entry name" value="Urease, subunit C, domain 1"/>
    <property type="match status" value="1"/>
</dbReference>
<dbReference type="InterPro" id="IPR006680">
    <property type="entry name" value="Amidohydro-rel"/>
</dbReference>
<evidence type="ECO:0000256" key="1">
    <source>
        <dbReference type="ARBA" id="ARBA00001947"/>
    </source>
</evidence>
<dbReference type="STRING" id="1849047.A0A3D8R2G5"/>
<organism evidence="6 7">
    <name type="scientific">Coleophoma cylindrospora</name>
    <dbReference type="NCBI Taxonomy" id="1849047"/>
    <lineage>
        <taxon>Eukaryota</taxon>
        <taxon>Fungi</taxon>
        <taxon>Dikarya</taxon>
        <taxon>Ascomycota</taxon>
        <taxon>Pezizomycotina</taxon>
        <taxon>Leotiomycetes</taxon>
        <taxon>Helotiales</taxon>
        <taxon>Dermateaceae</taxon>
        <taxon>Coleophoma</taxon>
    </lineage>
</organism>
<evidence type="ECO:0000313" key="7">
    <source>
        <dbReference type="Proteomes" id="UP000256645"/>
    </source>
</evidence>
<evidence type="ECO:0000313" key="6">
    <source>
        <dbReference type="EMBL" id="RDW68138.1"/>
    </source>
</evidence>
<evidence type="ECO:0000256" key="3">
    <source>
        <dbReference type="ARBA" id="ARBA00022801"/>
    </source>
</evidence>
<dbReference type="GO" id="GO:0046098">
    <property type="term" value="P:guanine metabolic process"/>
    <property type="evidence" value="ECO:0007669"/>
    <property type="project" value="TreeGrafter"/>
</dbReference>
<sequence>MPSSNKHIFIGRIVHSLSLKKLEILPWAALGIENDTIVFVDRSIKSVSDAKKKYPSFATAASTVLSSTQFLFPGLIDTHLHAPQWPNLAMGMEGNLAEWVREYTDPIEASYSDNEKATRVYSELVQKELELGSTTVAYNSTIHYQATNILADMCLKYGQRSIIGKLCILGGATHHNYESSVEQSLEDEEKSVEYIQKIDPTGKLVLPCIQPRGGPWAPPALMDGLGKMSQNGGGEKLRVQAHMCETEDDVEKMRKVHPGFENYGEMYKSHGLLHEKSILAHCIHLSDIDIAILAETGAGVAHNPNSNTCLRDGVCRVRELLDKGVKVGLGTDCSAGYSTFMLDSMRQASNVSRHLSMRTGDDNNTLGFNEIVYLGTLGSAGVLSMQDQIGNFLPGKLFDALLIDVGGNDCINISGWEKDDLALVKKWVFMGDDRSIRKVFVNGVHVAGKDKPKKAAWLKRTIAKLMSLICPANQVREGGKSPKTLMAHDFEDDASIRSMLAREKV</sequence>
<dbReference type="Gene3D" id="3.20.20.140">
    <property type="entry name" value="Metal-dependent hydrolases"/>
    <property type="match status" value="1"/>
</dbReference>
<keyword evidence="7" id="KW-1185">Reference proteome</keyword>
<dbReference type="GO" id="GO:0008892">
    <property type="term" value="F:guanine deaminase activity"/>
    <property type="evidence" value="ECO:0007669"/>
    <property type="project" value="TreeGrafter"/>
</dbReference>
<dbReference type="SUPFAM" id="SSF51556">
    <property type="entry name" value="Metallo-dependent hydrolases"/>
    <property type="match status" value="1"/>
</dbReference>
<dbReference type="InterPro" id="IPR011059">
    <property type="entry name" value="Metal-dep_hydrolase_composite"/>
</dbReference>
<dbReference type="EMBL" id="PDLM01000010">
    <property type="protein sequence ID" value="RDW68138.1"/>
    <property type="molecule type" value="Genomic_DNA"/>
</dbReference>
<comment type="cofactor">
    <cofactor evidence="1">
        <name>Zn(2+)</name>
        <dbReference type="ChEBI" id="CHEBI:29105"/>
    </cofactor>
</comment>
<protein>
    <submittedName>
        <fullName evidence="6">Guanine deaminase-2</fullName>
    </submittedName>
</protein>